<dbReference type="InterPro" id="IPR017937">
    <property type="entry name" value="Thioredoxin_CS"/>
</dbReference>
<evidence type="ECO:0000259" key="2">
    <source>
        <dbReference type="PROSITE" id="PS51352"/>
    </source>
</evidence>
<dbReference type="Pfam" id="PF06201">
    <property type="entry name" value="PITH"/>
    <property type="match status" value="1"/>
</dbReference>
<dbReference type="InterPro" id="IPR037047">
    <property type="entry name" value="PITH_dom_sf"/>
</dbReference>
<organism evidence="4">
    <name type="scientific">Medioppia subpectinata</name>
    <dbReference type="NCBI Taxonomy" id="1979941"/>
    <lineage>
        <taxon>Eukaryota</taxon>
        <taxon>Metazoa</taxon>
        <taxon>Ecdysozoa</taxon>
        <taxon>Arthropoda</taxon>
        <taxon>Chelicerata</taxon>
        <taxon>Arachnida</taxon>
        <taxon>Acari</taxon>
        <taxon>Acariformes</taxon>
        <taxon>Sarcoptiformes</taxon>
        <taxon>Oribatida</taxon>
        <taxon>Brachypylina</taxon>
        <taxon>Oppioidea</taxon>
        <taxon>Oppiidae</taxon>
        <taxon>Medioppia</taxon>
    </lineage>
</organism>
<evidence type="ECO:0000313" key="5">
    <source>
        <dbReference type="Proteomes" id="UP000759131"/>
    </source>
</evidence>
<keyword evidence="5" id="KW-1185">Reference proteome</keyword>
<sequence length="347" mass="37992">MQLCLKHSSRCRDSPSSVTTLSTKASQTTLRQIIAPLEPPHWLNQRSPYPTVSPLPIGHVLDDQHFTTELSSSGPNKLLVIDFTASWCGPCQRIGPVFERLSNQYTSGVFLKVDVDLCPETAQTYSVEAMPTFVFIKNRVVLTRVRGADPNALESKVRELIGVEGSDGGAGGQADSGVAGHIELNTFINKAQSECLNESDDHSLPGCLTSGSGTYLESDCDEQLIINLAFNQPLKLHSLKIMAPKENGPKTVKLFINLPNSLDFDESDSMEPIQKVDFTAEDLANGTPIALRFVKFQNVQNLLIFVKNNQSNSELTRIDYLSLIGSPVSATNMNDFKRIAGKKGESH</sequence>
<dbReference type="InterPro" id="IPR036249">
    <property type="entry name" value="Thioredoxin-like_sf"/>
</dbReference>
<dbReference type="EMBL" id="CAJPIZ010012818">
    <property type="protein sequence ID" value="CAG2113917.1"/>
    <property type="molecule type" value="Genomic_DNA"/>
</dbReference>
<evidence type="ECO:0000259" key="3">
    <source>
        <dbReference type="PROSITE" id="PS51532"/>
    </source>
</evidence>
<name>A0A7R9L234_9ACAR</name>
<evidence type="ECO:0000256" key="1">
    <source>
        <dbReference type="ARBA" id="ARBA00023157"/>
    </source>
</evidence>
<proteinExistence type="predicted"/>
<dbReference type="SUPFAM" id="SSF49785">
    <property type="entry name" value="Galactose-binding domain-like"/>
    <property type="match status" value="1"/>
</dbReference>
<dbReference type="PROSITE" id="PS00194">
    <property type="entry name" value="THIOREDOXIN_1"/>
    <property type="match status" value="1"/>
</dbReference>
<dbReference type="Gene3D" id="2.60.120.470">
    <property type="entry name" value="PITH domain"/>
    <property type="match status" value="1"/>
</dbReference>
<reference evidence="4" key="1">
    <citation type="submission" date="2020-11" db="EMBL/GenBank/DDBJ databases">
        <authorList>
            <person name="Tran Van P."/>
        </authorList>
    </citation>
    <scope>NUCLEOTIDE SEQUENCE</scope>
</reference>
<evidence type="ECO:0000313" key="4">
    <source>
        <dbReference type="EMBL" id="CAD7633487.1"/>
    </source>
</evidence>
<feature type="domain" description="Thioredoxin" evidence="2">
    <location>
        <begin position="41"/>
        <end position="162"/>
    </location>
</feature>
<dbReference type="PRINTS" id="PR00421">
    <property type="entry name" value="THIOREDOXIN"/>
</dbReference>
<protein>
    <recommendedName>
        <fullName evidence="6">Thioredoxin-like protein 1</fullName>
    </recommendedName>
</protein>
<dbReference type="GO" id="GO:0005737">
    <property type="term" value="C:cytoplasm"/>
    <property type="evidence" value="ECO:0007669"/>
    <property type="project" value="UniProtKB-ARBA"/>
</dbReference>
<dbReference type="PROSITE" id="PS51352">
    <property type="entry name" value="THIOREDOXIN_2"/>
    <property type="match status" value="1"/>
</dbReference>
<dbReference type="Pfam" id="PF00085">
    <property type="entry name" value="Thioredoxin"/>
    <property type="match status" value="1"/>
</dbReference>
<dbReference type="InterPro" id="IPR008979">
    <property type="entry name" value="Galactose-bd-like_sf"/>
</dbReference>
<dbReference type="OrthoDB" id="2121326at2759"/>
<feature type="domain" description="PITH" evidence="3">
    <location>
        <begin position="173"/>
        <end position="343"/>
    </location>
</feature>
<dbReference type="PANTHER" id="PTHR46115">
    <property type="entry name" value="THIOREDOXIN-LIKE PROTEIN 1"/>
    <property type="match status" value="1"/>
</dbReference>
<dbReference type="AlphaFoldDB" id="A0A7R9L234"/>
<gene>
    <name evidence="4" type="ORF">OSB1V03_LOCUS13884</name>
</gene>
<dbReference type="CDD" id="cd02947">
    <property type="entry name" value="TRX_family"/>
    <property type="match status" value="1"/>
</dbReference>
<dbReference type="PROSITE" id="PS51532">
    <property type="entry name" value="PITH"/>
    <property type="match status" value="1"/>
</dbReference>
<accession>A0A7R9L234</accession>
<dbReference type="InterPro" id="IPR010400">
    <property type="entry name" value="PITH_dom"/>
</dbReference>
<keyword evidence="1" id="KW-1015">Disulfide bond</keyword>
<dbReference type="SUPFAM" id="SSF52833">
    <property type="entry name" value="Thioredoxin-like"/>
    <property type="match status" value="1"/>
</dbReference>
<dbReference type="Gene3D" id="3.40.30.10">
    <property type="entry name" value="Glutaredoxin"/>
    <property type="match status" value="1"/>
</dbReference>
<dbReference type="EMBL" id="OC867393">
    <property type="protein sequence ID" value="CAD7633487.1"/>
    <property type="molecule type" value="Genomic_DNA"/>
</dbReference>
<dbReference type="Proteomes" id="UP000759131">
    <property type="component" value="Unassembled WGS sequence"/>
</dbReference>
<dbReference type="InterPro" id="IPR013766">
    <property type="entry name" value="Thioredoxin_domain"/>
</dbReference>
<evidence type="ECO:0008006" key="6">
    <source>
        <dbReference type="Google" id="ProtNLM"/>
    </source>
</evidence>